<keyword evidence="7 12" id="KW-0863">Zinc-finger</keyword>
<dbReference type="GO" id="GO:0030488">
    <property type="term" value="P:tRNA methylation"/>
    <property type="evidence" value="ECO:0007669"/>
    <property type="project" value="InterPro"/>
</dbReference>
<keyword evidence="3 12" id="KW-0808">Transferase</keyword>
<dbReference type="Proteomes" id="UP000046393">
    <property type="component" value="Unplaced"/>
</dbReference>
<keyword evidence="14" id="KW-1185">Reference proteome</keyword>
<accession>A0A0N5AI45</accession>
<evidence type="ECO:0000256" key="1">
    <source>
        <dbReference type="ARBA" id="ARBA00005265"/>
    </source>
</evidence>
<dbReference type="AlphaFoldDB" id="A0A0N5AI45"/>
<comment type="similarity">
    <text evidence="1 12">Belongs to the methyltransferase TRM13 family.</text>
</comment>
<dbReference type="WBParaSite" id="SMUV_0000407501-mRNA-1">
    <property type="protein sequence ID" value="SMUV_0000407501-mRNA-1"/>
    <property type="gene ID" value="SMUV_0000407501"/>
</dbReference>
<dbReference type="InterPro" id="IPR007871">
    <property type="entry name" value="Methyltransferase_TRM13"/>
</dbReference>
<keyword evidence="4 12" id="KW-0949">S-adenosyl-L-methionine</keyword>
<dbReference type="Pfam" id="PF11722">
    <property type="entry name" value="zf-TRM13_CCCH"/>
    <property type="match status" value="1"/>
</dbReference>
<evidence type="ECO:0000256" key="8">
    <source>
        <dbReference type="ARBA" id="ARBA00022833"/>
    </source>
</evidence>
<dbReference type="GO" id="GO:0008270">
    <property type="term" value="F:zinc ion binding"/>
    <property type="evidence" value="ECO:0007669"/>
    <property type="project" value="UniProtKB-KW"/>
</dbReference>
<evidence type="ECO:0000256" key="6">
    <source>
        <dbReference type="ARBA" id="ARBA00022723"/>
    </source>
</evidence>
<sequence length="428" mass="48764">MDVTDEVRCAYILPKKGRRCKMLVKKGKKYCGEHEVHDDGNEHRIYCPNDPKHTVCETRLAEHLKKCNARTPNDPWVGIGLNSSTITSDSNIYLYFYGCRNRKFRFERRQPIAFEICTTSFTATFASDTEVSPDFLIERIHLTYSSIIDKLYNWIGCGTDVCNELVGSSITSFNKIRQKQLLQHFAIIGCAMRAGLITNENELCIVDFGSGKAELPYWISKKFEKCRFLLLDNKGENPGICMERVRCSIEHFDMSKIKTVKEAKRVVGISKHLCGQATDWSINCIQNSLNNNVNIIGFALTPCCHHKSTYAEYVGKAFLSSVGFVAEQHFQLLKYIASWAVCGFSSDPSRKAVDQNKLTEVQSKNTLKKMENLTNEEKQVLGRKAKVLLEFGRAKHIQEFGYDVKLCQYVDLEISPENLLIIGKKKPF</sequence>
<evidence type="ECO:0000256" key="9">
    <source>
        <dbReference type="ARBA" id="ARBA00048165"/>
    </source>
</evidence>
<dbReference type="InterPro" id="IPR039044">
    <property type="entry name" value="Trm13"/>
</dbReference>
<comment type="function">
    <text evidence="12">tRNA methylase which 2'-O-methylates cytidine(4) in tRNA(Pro) and tRNA(Gly)(GCC), and adenosine(4) in tRNA(His).</text>
</comment>
<dbReference type="InterPro" id="IPR022776">
    <property type="entry name" value="TRM13/UPF0224_CHHC_Znf_dom"/>
</dbReference>
<evidence type="ECO:0000313" key="15">
    <source>
        <dbReference type="WBParaSite" id="SMUV_0000407501-mRNA-1"/>
    </source>
</evidence>
<proteinExistence type="inferred from homology"/>
<dbReference type="STRING" id="451379.A0A0N5AI45"/>
<keyword evidence="5 12" id="KW-0819">tRNA processing</keyword>
<organism evidence="14 15">
    <name type="scientific">Syphacia muris</name>
    <dbReference type="NCBI Taxonomy" id="451379"/>
    <lineage>
        <taxon>Eukaryota</taxon>
        <taxon>Metazoa</taxon>
        <taxon>Ecdysozoa</taxon>
        <taxon>Nematoda</taxon>
        <taxon>Chromadorea</taxon>
        <taxon>Rhabditida</taxon>
        <taxon>Spirurina</taxon>
        <taxon>Oxyuridomorpha</taxon>
        <taxon>Oxyuroidea</taxon>
        <taxon>Oxyuridae</taxon>
        <taxon>Syphacia</taxon>
    </lineage>
</organism>
<evidence type="ECO:0000256" key="2">
    <source>
        <dbReference type="ARBA" id="ARBA00022603"/>
    </source>
</evidence>
<evidence type="ECO:0000256" key="3">
    <source>
        <dbReference type="ARBA" id="ARBA00022679"/>
    </source>
</evidence>
<keyword evidence="2 12" id="KW-0489">Methyltransferase</keyword>
<protein>
    <recommendedName>
        <fullName evidence="12">tRNA:m(4)X modification enzyme TRM13</fullName>
        <ecNumber evidence="12">2.1.1.225</ecNumber>
    </recommendedName>
</protein>
<dbReference type="InterPro" id="IPR021721">
    <property type="entry name" value="Znf_CCCH-type_TRM13"/>
</dbReference>
<evidence type="ECO:0000313" key="14">
    <source>
        <dbReference type="Proteomes" id="UP000046393"/>
    </source>
</evidence>
<feature type="domain" description="CHHC U11-48K-type" evidence="13">
    <location>
        <begin position="44"/>
        <end position="71"/>
    </location>
</feature>
<evidence type="ECO:0000256" key="5">
    <source>
        <dbReference type="ARBA" id="ARBA00022694"/>
    </source>
</evidence>
<dbReference type="Pfam" id="PF05206">
    <property type="entry name" value="TRM13"/>
    <property type="match status" value="1"/>
</dbReference>
<dbReference type="PANTHER" id="PTHR12998">
    <property type="entry name" value="TRNA:M(4)X MODIFICATION ENZYME TRM13 HOMOLOG"/>
    <property type="match status" value="1"/>
</dbReference>
<evidence type="ECO:0000259" key="13">
    <source>
        <dbReference type="PROSITE" id="PS51800"/>
    </source>
</evidence>
<dbReference type="Pfam" id="PF05253">
    <property type="entry name" value="zf-U11-48K"/>
    <property type="match status" value="1"/>
</dbReference>
<comment type="catalytic activity">
    <reaction evidence="9 12">
        <text>cytidine(4) in tRNA(Pro) + S-adenosyl-L-methionine = 2'-O-methylcytidine(4) in tRNA(Pro) + S-adenosyl-L-homocysteine + H(+)</text>
        <dbReference type="Rhea" id="RHEA:32767"/>
        <dbReference type="Rhea" id="RHEA-COMP:10397"/>
        <dbReference type="Rhea" id="RHEA-COMP:10398"/>
        <dbReference type="ChEBI" id="CHEBI:15378"/>
        <dbReference type="ChEBI" id="CHEBI:57856"/>
        <dbReference type="ChEBI" id="CHEBI:59789"/>
        <dbReference type="ChEBI" id="CHEBI:74495"/>
        <dbReference type="ChEBI" id="CHEBI:82748"/>
        <dbReference type="EC" id="2.1.1.225"/>
    </reaction>
</comment>
<dbReference type="PROSITE" id="PS51800">
    <property type="entry name" value="ZF_CHHC_U11_48K"/>
    <property type="match status" value="1"/>
</dbReference>
<evidence type="ECO:0000256" key="4">
    <source>
        <dbReference type="ARBA" id="ARBA00022691"/>
    </source>
</evidence>
<dbReference type="EC" id="2.1.1.225" evidence="12"/>
<keyword evidence="6 12" id="KW-0479">Metal-binding</keyword>
<evidence type="ECO:0000256" key="11">
    <source>
        <dbReference type="ARBA" id="ARBA00049393"/>
    </source>
</evidence>
<comment type="catalytic activity">
    <reaction evidence="10 12">
        <text>cytidine(4) in tRNA(Gly)(GCC) + S-adenosyl-L-methionine = 2'-O-methylcytidine(4) in tRNA(Gly)(GCC) + S-adenosyl-L-homocysteine + H(+)</text>
        <dbReference type="Rhea" id="RHEA:43192"/>
        <dbReference type="Rhea" id="RHEA-COMP:10399"/>
        <dbReference type="Rhea" id="RHEA-COMP:10400"/>
        <dbReference type="ChEBI" id="CHEBI:15378"/>
        <dbReference type="ChEBI" id="CHEBI:57856"/>
        <dbReference type="ChEBI" id="CHEBI:59789"/>
        <dbReference type="ChEBI" id="CHEBI:74495"/>
        <dbReference type="ChEBI" id="CHEBI:82748"/>
        <dbReference type="EC" id="2.1.1.225"/>
    </reaction>
</comment>
<evidence type="ECO:0000256" key="10">
    <source>
        <dbReference type="ARBA" id="ARBA00048635"/>
    </source>
</evidence>
<evidence type="ECO:0000256" key="7">
    <source>
        <dbReference type="ARBA" id="ARBA00022771"/>
    </source>
</evidence>
<evidence type="ECO:0000256" key="12">
    <source>
        <dbReference type="RuleBase" id="RU367103"/>
    </source>
</evidence>
<dbReference type="PANTHER" id="PTHR12998:SF0">
    <property type="entry name" value="TRNA:M(4)X MODIFICATION ENZYME TRM13 HOMOLOG"/>
    <property type="match status" value="1"/>
</dbReference>
<dbReference type="GO" id="GO:0106050">
    <property type="term" value="F:tRNA 2'-O-methyltransferase activity"/>
    <property type="evidence" value="ECO:0007669"/>
    <property type="project" value="UniProtKB-UniRule"/>
</dbReference>
<comment type="catalytic activity">
    <reaction evidence="11 12">
        <text>adenosine(4) in tRNA(His) + S-adenosyl-L-methionine = 2'-O-methyladenosine(4) in tRNA(His) + S-adenosyl-L-homocysteine + H(+)</text>
        <dbReference type="Rhea" id="RHEA:43196"/>
        <dbReference type="Rhea" id="RHEA-COMP:10401"/>
        <dbReference type="Rhea" id="RHEA-COMP:10402"/>
        <dbReference type="ChEBI" id="CHEBI:15378"/>
        <dbReference type="ChEBI" id="CHEBI:57856"/>
        <dbReference type="ChEBI" id="CHEBI:59789"/>
        <dbReference type="ChEBI" id="CHEBI:74411"/>
        <dbReference type="ChEBI" id="CHEBI:74477"/>
        <dbReference type="EC" id="2.1.1.225"/>
    </reaction>
</comment>
<keyword evidence="8 12" id="KW-0862">Zinc</keyword>
<name>A0A0N5AI45_9BILA</name>
<reference evidence="15" key="1">
    <citation type="submission" date="2017-02" db="UniProtKB">
        <authorList>
            <consortium name="WormBaseParasite"/>
        </authorList>
    </citation>
    <scope>IDENTIFICATION</scope>
</reference>